<organism evidence="1 2">
    <name type="scientific">Allosphingosinicella flava</name>
    <dbReference type="NCBI Taxonomy" id="2771430"/>
    <lineage>
        <taxon>Bacteria</taxon>
        <taxon>Pseudomonadati</taxon>
        <taxon>Pseudomonadota</taxon>
        <taxon>Alphaproteobacteria</taxon>
        <taxon>Sphingomonadales</taxon>
        <taxon>Sphingomonadaceae</taxon>
        <taxon>Allosphingosinicella</taxon>
    </lineage>
</organism>
<keyword evidence="2" id="KW-1185">Reference proteome</keyword>
<dbReference type="EMBL" id="CP065592">
    <property type="protein sequence ID" value="QPQ54237.1"/>
    <property type="molecule type" value="Genomic_DNA"/>
</dbReference>
<sequence length="49" mass="5138">MATLSLDKAEALPSGPGREKYERSAAIWTGLAMDMDRIEGRAAVDGTGA</sequence>
<dbReference type="Proteomes" id="UP000594873">
    <property type="component" value="Chromosome"/>
</dbReference>
<dbReference type="AlphaFoldDB" id="A0A7T2GI02"/>
<protein>
    <submittedName>
        <fullName evidence="1">Uncharacterized protein</fullName>
    </submittedName>
</protein>
<evidence type="ECO:0000313" key="1">
    <source>
        <dbReference type="EMBL" id="QPQ54237.1"/>
    </source>
</evidence>
<name>A0A7T2GI02_9SPHN</name>
<evidence type="ECO:0000313" key="2">
    <source>
        <dbReference type="Proteomes" id="UP000594873"/>
    </source>
</evidence>
<dbReference type="KEGG" id="sflv:IC614_07645"/>
<gene>
    <name evidence="1" type="ORF">IC614_07645</name>
</gene>
<accession>A0A7T2GI02</accession>
<proteinExistence type="predicted"/>
<reference evidence="1 2" key="1">
    <citation type="submission" date="2020-11" db="EMBL/GenBank/DDBJ databases">
        <title>Genome seq and assembly of Sphingosinicella sp.</title>
        <authorList>
            <person name="Chhetri G."/>
        </authorList>
    </citation>
    <scope>NUCLEOTIDE SEQUENCE [LARGE SCALE GENOMIC DNA]</scope>
    <source>
        <strain evidence="1 2">UDD2</strain>
    </source>
</reference>